<proteinExistence type="predicted"/>
<protein>
    <submittedName>
        <fullName evidence="2">Uncharacterized protein</fullName>
    </submittedName>
</protein>
<keyword evidence="3" id="KW-1185">Reference proteome</keyword>
<evidence type="ECO:0000313" key="3">
    <source>
        <dbReference type="Proteomes" id="UP000247409"/>
    </source>
</evidence>
<evidence type="ECO:0000313" key="2">
    <source>
        <dbReference type="EMBL" id="PXF44747.1"/>
    </source>
</evidence>
<comment type="caution">
    <text evidence="2">The sequence shown here is derived from an EMBL/GenBank/DDBJ whole genome shotgun (WGS) entry which is preliminary data.</text>
</comment>
<sequence>MPEKSASRSRRVKSTLVWQGDMHPAVGRRGHYFLAWEEGGNDKEKVDFGEIEDKEKDKETVEPDKNTVQGASSARKIQFEDGFMAAKLIIVVLLDTVVKHQNKASDVHVKVSSVSINAPEGTGVGIVLNQVSPTLRVEDVARRPPPK</sequence>
<dbReference type="AlphaFoldDB" id="A0A2V3ISM2"/>
<name>A0A2V3ISM2_9FLOR</name>
<reference evidence="2 3" key="1">
    <citation type="journal article" date="2018" name="Mol. Biol. Evol.">
        <title>Analysis of the draft genome of the red seaweed Gracilariopsis chorda provides insights into genome size evolution in Rhodophyta.</title>
        <authorList>
            <person name="Lee J."/>
            <person name="Yang E.C."/>
            <person name="Graf L."/>
            <person name="Yang J.H."/>
            <person name="Qiu H."/>
            <person name="Zel Zion U."/>
            <person name="Chan C.X."/>
            <person name="Stephens T.G."/>
            <person name="Weber A.P.M."/>
            <person name="Boo G.H."/>
            <person name="Boo S.M."/>
            <person name="Kim K.M."/>
            <person name="Shin Y."/>
            <person name="Jung M."/>
            <person name="Lee S.J."/>
            <person name="Yim H.S."/>
            <person name="Lee J.H."/>
            <person name="Bhattacharya D."/>
            <person name="Yoon H.S."/>
        </authorList>
    </citation>
    <scope>NUCLEOTIDE SEQUENCE [LARGE SCALE GENOMIC DNA]</scope>
    <source>
        <strain evidence="2 3">SKKU-2015</strain>
        <tissue evidence="2">Whole body</tissue>
    </source>
</reference>
<feature type="compositionally biased region" description="Basic and acidic residues" evidence="1">
    <location>
        <begin position="44"/>
        <end position="65"/>
    </location>
</feature>
<dbReference type="Proteomes" id="UP000247409">
    <property type="component" value="Unassembled WGS sequence"/>
</dbReference>
<accession>A0A2V3ISM2</accession>
<dbReference type="EMBL" id="NBIV01000082">
    <property type="protein sequence ID" value="PXF44747.1"/>
    <property type="molecule type" value="Genomic_DNA"/>
</dbReference>
<organism evidence="2 3">
    <name type="scientific">Gracilariopsis chorda</name>
    <dbReference type="NCBI Taxonomy" id="448386"/>
    <lineage>
        <taxon>Eukaryota</taxon>
        <taxon>Rhodophyta</taxon>
        <taxon>Florideophyceae</taxon>
        <taxon>Rhodymeniophycidae</taxon>
        <taxon>Gracilariales</taxon>
        <taxon>Gracilariaceae</taxon>
        <taxon>Gracilariopsis</taxon>
    </lineage>
</organism>
<gene>
    <name evidence="2" type="ORF">BWQ96_05506</name>
</gene>
<feature type="region of interest" description="Disordered" evidence="1">
    <location>
        <begin position="44"/>
        <end position="72"/>
    </location>
</feature>
<evidence type="ECO:0000256" key="1">
    <source>
        <dbReference type="SAM" id="MobiDB-lite"/>
    </source>
</evidence>